<feature type="disulfide bond" evidence="3">
    <location>
        <begin position="143"/>
        <end position="150"/>
    </location>
</feature>
<dbReference type="SMART" id="SM00211">
    <property type="entry name" value="TY"/>
    <property type="match status" value="1"/>
</dbReference>
<keyword evidence="4" id="KW-0732">Signal</keyword>
<dbReference type="Gene3D" id="4.10.800.10">
    <property type="entry name" value="Thyroglobulin type-1"/>
    <property type="match status" value="1"/>
</dbReference>
<evidence type="ECO:0000256" key="3">
    <source>
        <dbReference type="PROSITE-ProRule" id="PRU00500"/>
    </source>
</evidence>
<dbReference type="Pfam" id="PF00086">
    <property type="entry name" value="Thyroglobulin_1"/>
    <property type="match status" value="1"/>
</dbReference>
<dbReference type="InterPro" id="IPR001156">
    <property type="entry name" value="Transferrin-like_dom"/>
</dbReference>
<evidence type="ECO:0000313" key="7">
    <source>
        <dbReference type="EMBL" id="CAI9597831.1"/>
    </source>
</evidence>
<dbReference type="Gene3D" id="3.40.190.10">
    <property type="entry name" value="Periplasmic binding protein-like II"/>
    <property type="match status" value="2"/>
</dbReference>
<dbReference type="PROSITE" id="PS00484">
    <property type="entry name" value="THYROGLOBULIN_1_1"/>
    <property type="match status" value="1"/>
</dbReference>
<feature type="domain" description="Thyroglobulin type-1" evidence="5">
    <location>
        <begin position="107"/>
        <end position="174"/>
    </location>
</feature>
<dbReference type="PROSITE" id="PS51408">
    <property type="entry name" value="TRANSFERRIN_LIKE_4"/>
    <property type="match status" value="1"/>
</dbReference>
<keyword evidence="2 3" id="KW-1015">Disulfide bond</keyword>
<protein>
    <recommendedName>
        <fullName evidence="9">Thyroglobulin type-1 domain-containing protein</fullName>
    </recommendedName>
</protein>
<organism evidence="7 8">
    <name type="scientific">Staurois parvus</name>
    <dbReference type="NCBI Taxonomy" id="386267"/>
    <lineage>
        <taxon>Eukaryota</taxon>
        <taxon>Metazoa</taxon>
        <taxon>Chordata</taxon>
        <taxon>Craniata</taxon>
        <taxon>Vertebrata</taxon>
        <taxon>Euteleostomi</taxon>
        <taxon>Amphibia</taxon>
        <taxon>Batrachia</taxon>
        <taxon>Anura</taxon>
        <taxon>Neobatrachia</taxon>
        <taxon>Ranoidea</taxon>
        <taxon>Ranidae</taxon>
        <taxon>Staurois</taxon>
    </lineage>
</organism>
<feature type="domain" description="Transferrin-like" evidence="6">
    <location>
        <begin position="26"/>
        <end position="290"/>
    </location>
</feature>
<evidence type="ECO:0000313" key="8">
    <source>
        <dbReference type="Proteomes" id="UP001162483"/>
    </source>
</evidence>
<accession>A0ABN9FNA5</accession>
<dbReference type="SMART" id="SM00094">
    <property type="entry name" value="TR_FER"/>
    <property type="match status" value="1"/>
</dbReference>
<evidence type="ECO:0000256" key="4">
    <source>
        <dbReference type="SAM" id="SignalP"/>
    </source>
</evidence>
<dbReference type="PANTHER" id="PTHR11485:SF29">
    <property type="entry name" value="TRANSFERRIN 2"/>
    <property type="match status" value="1"/>
</dbReference>
<evidence type="ECO:0000259" key="5">
    <source>
        <dbReference type="PROSITE" id="PS51162"/>
    </source>
</evidence>
<dbReference type="PANTHER" id="PTHR11485">
    <property type="entry name" value="TRANSFERRIN"/>
    <property type="match status" value="1"/>
</dbReference>
<feature type="chain" id="PRO_5046062284" description="Thyroglobulin type-1 domain-containing protein" evidence="4">
    <location>
        <begin position="20"/>
        <end position="290"/>
    </location>
</feature>
<feature type="signal peptide" evidence="4">
    <location>
        <begin position="1"/>
        <end position="19"/>
    </location>
</feature>
<gene>
    <name evidence="7" type="ORF">SPARVUS_LOCUS12305781</name>
</gene>
<evidence type="ECO:0000256" key="2">
    <source>
        <dbReference type="ARBA" id="ARBA00023157"/>
    </source>
</evidence>
<evidence type="ECO:0008006" key="9">
    <source>
        <dbReference type="Google" id="ProtNLM"/>
    </source>
</evidence>
<dbReference type="InterPro" id="IPR018195">
    <property type="entry name" value="Transferrin_Fe_BS"/>
</dbReference>
<keyword evidence="1" id="KW-0677">Repeat</keyword>
<reference evidence="7" key="1">
    <citation type="submission" date="2023-05" db="EMBL/GenBank/DDBJ databases">
        <authorList>
            <person name="Stuckert A."/>
        </authorList>
    </citation>
    <scope>NUCLEOTIDE SEQUENCE</scope>
</reference>
<sequence length="290" mass="31975">MAPTFQKTLLFTIIGLSFAAPNARQVRWCVISDLEQKKCNDLVGSCNVPDITLVCVHKSSTEDCMTAIKDGQADAMFLDSGDVYKASMDLYNLKPIIAEPHSSQRDLPKCLKERQEALGEDEKVIGRFVPDCDEKGDYQPQQCHGSTGYCWCVNAIGEEIAGTKTPPGQTPATCEKHDWDTRHYAVAVVKKSSSFQFIQLKGKRSCHSCVSKAAGWKAPVNVLVEKKFLSWDDSAKESIEQAVSKFFSASCIPGATETNLCEQCMGEEGRRSVRAAMMSHTMATMEHSDV</sequence>
<comment type="caution">
    <text evidence="7">The sequence shown here is derived from an EMBL/GenBank/DDBJ whole genome shotgun (WGS) entry which is preliminary data.</text>
</comment>
<evidence type="ECO:0000259" key="6">
    <source>
        <dbReference type="PROSITE" id="PS51408"/>
    </source>
</evidence>
<dbReference type="Proteomes" id="UP001162483">
    <property type="component" value="Unassembled WGS sequence"/>
</dbReference>
<dbReference type="PROSITE" id="PS00205">
    <property type="entry name" value="TRANSFERRIN_LIKE_1"/>
    <property type="match status" value="1"/>
</dbReference>
<comment type="caution">
    <text evidence="3">Lacks conserved residue(s) required for the propagation of feature annotation.</text>
</comment>
<dbReference type="PRINTS" id="PR00422">
    <property type="entry name" value="TRANSFERRIN"/>
</dbReference>
<dbReference type="InterPro" id="IPR000716">
    <property type="entry name" value="Thyroglobulin_1"/>
</dbReference>
<dbReference type="PROSITE" id="PS51162">
    <property type="entry name" value="THYROGLOBULIN_1_2"/>
    <property type="match status" value="1"/>
</dbReference>
<dbReference type="InterPro" id="IPR036857">
    <property type="entry name" value="Thyroglobulin_1_sf"/>
</dbReference>
<dbReference type="SUPFAM" id="SSF53850">
    <property type="entry name" value="Periplasmic binding protein-like II"/>
    <property type="match status" value="1"/>
</dbReference>
<dbReference type="Pfam" id="PF00405">
    <property type="entry name" value="Transferrin"/>
    <property type="match status" value="2"/>
</dbReference>
<name>A0ABN9FNA5_9NEOB</name>
<evidence type="ECO:0000256" key="1">
    <source>
        <dbReference type="ARBA" id="ARBA00022737"/>
    </source>
</evidence>
<dbReference type="SUPFAM" id="SSF57610">
    <property type="entry name" value="Thyroglobulin type-1 domain"/>
    <property type="match status" value="1"/>
</dbReference>
<keyword evidence="8" id="KW-1185">Reference proteome</keyword>
<proteinExistence type="predicted"/>
<dbReference type="EMBL" id="CATNWA010017085">
    <property type="protein sequence ID" value="CAI9597831.1"/>
    <property type="molecule type" value="Genomic_DNA"/>
</dbReference>